<dbReference type="Proteomes" id="UP001324427">
    <property type="component" value="Unassembled WGS sequence"/>
</dbReference>
<evidence type="ECO:0000313" key="3">
    <source>
        <dbReference type="Proteomes" id="UP001324427"/>
    </source>
</evidence>
<dbReference type="EMBL" id="JAVFHQ010000002">
    <property type="protein sequence ID" value="KAK4550181.1"/>
    <property type="molecule type" value="Genomic_DNA"/>
</dbReference>
<name>A0AAV9JYM5_9PEZI</name>
<accession>A0AAV9JYM5</accession>
<sequence>MIGITKAQPMLCLGLPAGCEQDTKLRIWTRAVSLNTSTLAQAKQIIANARAIAKEGGRDLESLEFIPCLVPFLGKTEDEAKQNVQTLSLGISMAQFLLDEAIDLTGHAQAAAIQSVFKALSALEERLAGAKWTPRRLAIKSMLMEFRMTTGGTFRENPLATKHLRDDHYGRSFKWPNEGPSQKEEALKQRETSAMVPIPATKESKAEPVKHAPVRPMAAPRAQATYEVR</sequence>
<protein>
    <submittedName>
        <fullName evidence="2">Uncharacterized protein</fullName>
    </submittedName>
</protein>
<reference evidence="2 3" key="1">
    <citation type="submission" date="2021-11" db="EMBL/GenBank/DDBJ databases">
        <title>Black yeast isolated from Biological Soil Crust.</title>
        <authorList>
            <person name="Kurbessoian T."/>
        </authorList>
    </citation>
    <scope>NUCLEOTIDE SEQUENCE [LARGE SCALE GENOMIC DNA]</scope>
    <source>
        <strain evidence="2 3">CCFEE 5522</strain>
    </source>
</reference>
<gene>
    <name evidence="2" type="ORF">LTR36_003148</name>
</gene>
<dbReference type="SUPFAM" id="SSF51679">
    <property type="entry name" value="Bacterial luciferase-like"/>
    <property type="match status" value="1"/>
</dbReference>
<comment type="caution">
    <text evidence="2">The sequence shown here is derived from an EMBL/GenBank/DDBJ whole genome shotgun (WGS) entry which is preliminary data.</text>
</comment>
<organism evidence="2 3">
    <name type="scientific">Oleoguttula mirabilis</name>
    <dbReference type="NCBI Taxonomy" id="1507867"/>
    <lineage>
        <taxon>Eukaryota</taxon>
        <taxon>Fungi</taxon>
        <taxon>Dikarya</taxon>
        <taxon>Ascomycota</taxon>
        <taxon>Pezizomycotina</taxon>
        <taxon>Dothideomycetes</taxon>
        <taxon>Dothideomycetidae</taxon>
        <taxon>Mycosphaerellales</taxon>
        <taxon>Teratosphaeriaceae</taxon>
        <taxon>Oleoguttula</taxon>
    </lineage>
</organism>
<evidence type="ECO:0000256" key="1">
    <source>
        <dbReference type="SAM" id="MobiDB-lite"/>
    </source>
</evidence>
<dbReference type="AlphaFoldDB" id="A0AAV9JYM5"/>
<keyword evidence="3" id="KW-1185">Reference proteome</keyword>
<feature type="compositionally biased region" description="Basic and acidic residues" evidence="1">
    <location>
        <begin position="181"/>
        <end position="191"/>
    </location>
</feature>
<dbReference type="GO" id="GO:0016705">
    <property type="term" value="F:oxidoreductase activity, acting on paired donors, with incorporation or reduction of molecular oxygen"/>
    <property type="evidence" value="ECO:0007669"/>
    <property type="project" value="InterPro"/>
</dbReference>
<feature type="region of interest" description="Disordered" evidence="1">
    <location>
        <begin position="174"/>
        <end position="229"/>
    </location>
</feature>
<dbReference type="Gene3D" id="3.20.20.30">
    <property type="entry name" value="Luciferase-like domain"/>
    <property type="match status" value="1"/>
</dbReference>
<evidence type="ECO:0000313" key="2">
    <source>
        <dbReference type="EMBL" id="KAK4550181.1"/>
    </source>
</evidence>
<proteinExistence type="predicted"/>
<dbReference type="InterPro" id="IPR036661">
    <property type="entry name" value="Luciferase-like_sf"/>
</dbReference>